<dbReference type="CDD" id="cd01347">
    <property type="entry name" value="ligand_gated_channel"/>
    <property type="match status" value="1"/>
</dbReference>
<evidence type="ECO:0000256" key="7">
    <source>
        <dbReference type="ARBA" id="ARBA00022729"/>
    </source>
</evidence>
<name>A0AA42CNB3_9HYPH</name>
<dbReference type="Pfam" id="PF07715">
    <property type="entry name" value="Plug"/>
    <property type="match status" value="1"/>
</dbReference>
<dbReference type="GO" id="GO:0038023">
    <property type="term" value="F:signaling receptor activity"/>
    <property type="evidence" value="ECO:0007669"/>
    <property type="project" value="InterPro"/>
</dbReference>
<evidence type="ECO:0000256" key="3">
    <source>
        <dbReference type="ARBA" id="ARBA00022448"/>
    </source>
</evidence>
<keyword evidence="3 14" id="KW-0813">Transport</keyword>
<evidence type="ECO:0000256" key="12">
    <source>
        <dbReference type="ARBA" id="ARBA00023170"/>
    </source>
</evidence>
<dbReference type="SUPFAM" id="SSF56935">
    <property type="entry name" value="Porins"/>
    <property type="match status" value="1"/>
</dbReference>
<feature type="domain" description="TonB-dependent receptor plug" evidence="18">
    <location>
        <begin position="68"/>
        <end position="170"/>
    </location>
</feature>
<feature type="signal peptide" evidence="16">
    <location>
        <begin position="1"/>
        <end position="20"/>
    </location>
</feature>
<dbReference type="GO" id="GO:0009279">
    <property type="term" value="C:cell outer membrane"/>
    <property type="evidence" value="ECO:0007669"/>
    <property type="project" value="UniProtKB-SubCell"/>
</dbReference>
<evidence type="ECO:0000259" key="18">
    <source>
        <dbReference type="Pfam" id="PF07715"/>
    </source>
</evidence>
<dbReference type="PROSITE" id="PS52016">
    <property type="entry name" value="TONB_DEPENDENT_REC_3"/>
    <property type="match status" value="1"/>
</dbReference>
<comment type="similarity">
    <text evidence="2 14 15">Belongs to the TonB-dependent receptor family.</text>
</comment>
<keyword evidence="20" id="KW-1185">Reference proteome</keyword>
<dbReference type="Pfam" id="PF00593">
    <property type="entry name" value="TonB_dep_Rec_b-barrel"/>
    <property type="match status" value="1"/>
</dbReference>
<dbReference type="InterPro" id="IPR010105">
    <property type="entry name" value="TonB_sidphr_rcpt"/>
</dbReference>
<evidence type="ECO:0000259" key="17">
    <source>
        <dbReference type="Pfam" id="PF00593"/>
    </source>
</evidence>
<dbReference type="InterPro" id="IPR037066">
    <property type="entry name" value="Plug_dom_sf"/>
</dbReference>
<dbReference type="NCBIfam" id="TIGR01783">
    <property type="entry name" value="TonB-siderophor"/>
    <property type="match status" value="1"/>
</dbReference>
<keyword evidence="7 16" id="KW-0732">Signal</keyword>
<keyword evidence="13 14" id="KW-0998">Cell outer membrane</keyword>
<dbReference type="PANTHER" id="PTHR32552">
    <property type="entry name" value="FERRICHROME IRON RECEPTOR-RELATED"/>
    <property type="match status" value="1"/>
</dbReference>
<proteinExistence type="inferred from homology"/>
<evidence type="ECO:0000256" key="10">
    <source>
        <dbReference type="ARBA" id="ARBA00023077"/>
    </source>
</evidence>
<evidence type="ECO:0000256" key="5">
    <source>
        <dbReference type="ARBA" id="ARBA00022496"/>
    </source>
</evidence>
<evidence type="ECO:0000256" key="13">
    <source>
        <dbReference type="ARBA" id="ARBA00023237"/>
    </source>
</evidence>
<keyword evidence="5" id="KW-0410">Iron transport</keyword>
<evidence type="ECO:0000256" key="16">
    <source>
        <dbReference type="SAM" id="SignalP"/>
    </source>
</evidence>
<comment type="caution">
    <text evidence="19">The sequence shown here is derived from an EMBL/GenBank/DDBJ whole genome shotgun (WGS) entry which is preliminary data.</text>
</comment>
<dbReference type="GO" id="GO:0015344">
    <property type="term" value="F:siderophore uptake transmembrane transporter activity"/>
    <property type="evidence" value="ECO:0007669"/>
    <property type="project" value="TreeGrafter"/>
</dbReference>
<evidence type="ECO:0000256" key="11">
    <source>
        <dbReference type="ARBA" id="ARBA00023136"/>
    </source>
</evidence>
<sequence length="713" mass="77385">MGGVSVLALVAMLGAHPASAQTAGAPSSGGAVELDTIDIKGKGQTATGPIDGYIATESAAGSKTSTPLIKTPQAISVIGAKEIRDQQAQSTDEATRYSPGIHSQTFGSDSRNDWFLIRGFSEQETGYYLDGLQMFSTSFATWKLEPWNLERIEVVRGPASVLYGGGNPGGLINAISKMPTFTTFGQVEAGVNEFGNVYGAADVGGVAGAKNEWSYRFTSLGRIGGTQTDFTDNDRIFVAPSLSYKPDDATLLTILGQYQHDWTNGQNFLPYEGTVTKAPFGRIPTSLFTSEPSLDKFERDQTMIGYRFETAINPDVIIRQNTRYGHLDVNSQTLYGVGYAAPPTATTADLSRFNFVTTPSVDQLMTDNQAEFHFDTWALHNVALFGLDYKHYNLRDSQGFALGPTLSLLNPVYTNQTPTRSRYNSNTTVLDQVGTYAQDQISFDRFTMVLSGRHDFVDLNTRDRVTGTSIDTSPGAWSGKVGGIYNFDSGFSPYVSYSTSFNPIIGTNFSTGLPLVPETGEQVEVGLKYQSPVLPITAGLALFDLTRQNVLTTDPTFVLGSIQSGEQRSRGLEAEVRAQLSDGLSAIGTFTAYELEITKDLDPTLIGKVPTNTPQRFGSLWLDYTIPVGNFQGVGFGAGVRYNGQSFADPANTLRVPEFVVGDAAIHYERDHWRAAVNVSNFTDEVYVGSCSSATACFYGDRRKLSASLAYRW</sequence>
<dbReference type="InterPro" id="IPR039426">
    <property type="entry name" value="TonB-dep_rcpt-like"/>
</dbReference>
<dbReference type="PANTHER" id="PTHR32552:SF68">
    <property type="entry name" value="FERRICHROME OUTER MEMBRANE TRANSPORTER_PHAGE RECEPTOR"/>
    <property type="match status" value="1"/>
</dbReference>
<evidence type="ECO:0000256" key="4">
    <source>
        <dbReference type="ARBA" id="ARBA00022452"/>
    </source>
</evidence>
<dbReference type="FunFam" id="2.170.130.10:FF:000001">
    <property type="entry name" value="Catecholate siderophore TonB-dependent receptor"/>
    <property type="match status" value="1"/>
</dbReference>
<reference evidence="19" key="1">
    <citation type="submission" date="2022-05" db="EMBL/GenBank/DDBJ databases">
        <authorList>
            <person name="Pankratov T."/>
        </authorList>
    </citation>
    <scope>NUCLEOTIDE SEQUENCE</scope>
    <source>
        <strain evidence="19">BP6-180914</strain>
    </source>
</reference>
<feature type="domain" description="TonB-dependent receptor-like beta-barrel" evidence="17">
    <location>
        <begin position="254"/>
        <end position="681"/>
    </location>
</feature>
<keyword evidence="9" id="KW-0406">Ion transport</keyword>
<keyword evidence="11 14" id="KW-0472">Membrane</keyword>
<evidence type="ECO:0000313" key="19">
    <source>
        <dbReference type="EMBL" id="MCW6509200.1"/>
    </source>
</evidence>
<comment type="subcellular location">
    <subcellularLocation>
        <location evidence="1 14">Cell outer membrane</location>
        <topology evidence="1 14">Multi-pass membrane protein</topology>
    </subcellularLocation>
</comment>
<dbReference type="GO" id="GO:0015891">
    <property type="term" value="P:siderophore transport"/>
    <property type="evidence" value="ECO:0007669"/>
    <property type="project" value="InterPro"/>
</dbReference>
<evidence type="ECO:0000256" key="1">
    <source>
        <dbReference type="ARBA" id="ARBA00004571"/>
    </source>
</evidence>
<evidence type="ECO:0000313" key="20">
    <source>
        <dbReference type="Proteomes" id="UP001165667"/>
    </source>
</evidence>
<dbReference type="EMBL" id="JAMOIM010000008">
    <property type="protein sequence ID" value="MCW6509200.1"/>
    <property type="molecule type" value="Genomic_DNA"/>
</dbReference>
<evidence type="ECO:0000256" key="14">
    <source>
        <dbReference type="PROSITE-ProRule" id="PRU01360"/>
    </source>
</evidence>
<dbReference type="InterPro" id="IPR000531">
    <property type="entry name" value="Beta-barrel_TonB"/>
</dbReference>
<dbReference type="InterPro" id="IPR036942">
    <property type="entry name" value="Beta-barrel_TonB_sf"/>
</dbReference>
<organism evidence="19 20">
    <name type="scientific">Lichenifustis flavocetrariae</name>
    <dbReference type="NCBI Taxonomy" id="2949735"/>
    <lineage>
        <taxon>Bacteria</taxon>
        <taxon>Pseudomonadati</taxon>
        <taxon>Pseudomonadota</taxon>
        <taxon>Alphaproteobacteria</taxon>
        <taxon>Hyphomicrobiales</taxon>
        <taxon>Lichenihabitantaceae</taxon>
        <taxon>Lichenifustis</taxon>
    </lineage>
</organism>
<keyword evidence="4 14" id="KW-1134">Transmembrane beta strand</keyword>
<dbReference type="RefSeq" id="WP_282585558.1">
    <property type="nucleotide sequence ID" value="NZ_JAMOIM010000008.1"/>
</dbReference>
<keyword evidence="6 14" id="KW-0812">Transmembrane</keyword>
<keyword evidence="10 15" id="KW-0798">TonB box</keyword>
<gene>
    <name evidence="19" type="ORF">M8523_14330</name>
</gene>
<accession>A0AA42CNB3</accession>
<dbReference type="Gene3D" id="2.40.170.20">
    <property type="entry name" value="TonB-dependent receptor, beta-barrel domain"/>
    <property type="match status" value="1"/>
</dbReference>
<keyword evidence="8" id="KW-0408">Iron</keyword>
<evidence type="ECO:0000256" key="6">
    <source>
        <dbReference type="ARBA" id="ARBA00022692"/>
    </source>
</evidence>
<feature type="chain" id="PRO_5041408827" evidence="16">
    <location>
        <begin position="21"/>
        <end position="713"/>
    </location>
</feature>
<evidence type="ECO:0000256" key="9">
    <source>
        <dbReference type="ARBA" id="ARBA00023065"/>
    </source>
</evidence>
<protein>
    <submittedName>
        <fullName evidence="19">TonB-dependent siderophore receptor</fullName>
    </submittedName>
</protein>
<dbReference type="AlphaFoldDB" id="A0AA42CNB3"/>
<evidence type="ECO:0000256" key="8">
    <source>
        <dbReference type="ARBA" id="ARBA00023004"/>
    </source>
</evidence>
<dbReference type="InterPro" id="IPR012910">
    <property type="entry name" value="Plug_dom"/>
</dbReference>
<dbReference type="Gene3D" id="2.170.130.10">
    <property type="entry name" value="TonB-dependent receptor, plug domain"/>
    <property type="match status" value="1"/>
</dbReference>
<keyword evidence="12 19" id="KW-0675">Receptor</keyword>
<evidence type="ECO:0000256" key="2">
    <source>
        <dbReference type="ARBA" id="ARBA00009810"/>
    </source>
</evidence>
<dbReference type="Proteomes" id="UP001165667">
    <property type="component" value="Unassembled WGS sequence"/>
</dbReference>
<evidence type="ECO:0000256" key="15">
    <source>
        <dbReference type="RuleBase" id="RU003357"/>
    </source>
</evidence>